<evidence type="ECO:0000313" key="2">
    <source>
        <dbReference type="Proteomes" id="UP000009168"/>
    </source>
</evidence>
<dbReference type="GeneID" id="7840685"/>
<name>Q22UH6_TETTS</name>
<proteinExistence type="predicted"/>
<dbReference type="InParanoid" id="Q22UH6"/>
<dbReference type="EMBL" id="GG662828">
    <property type="protein sequence ID" value="EAR88994.1"/>
    <property type="molecule type" value="Genomic_DNA"/>
</dbReference>
<dbReference type="RefSeq" id="XP_001009239.1">
    <property type="nucleotide sequence ID" value="XM_001009239.1"/>
</dbReference>
<reference evidence="2" key="1">
    <citation type="journal article" date="2006" name="PLoS Biol.">
        <title>Macronuclear genome sequence of the ciliate Tetrahymena thermophila, a model eukaryote.</title>
        <authorList>
            <person name="Eisen J.A."/>
            <person name="Coyne R.S."/>
            <person name="Wu M."/>
            <person name="Wu D."/>
            <person name="Thiagarajan M."/>
            <person name="Wortman J.R."/>
            <person name="Badger J.H."/>
            <person name="Ren Q."/>
            <person name="Amedeo P."/>
            <person name="Jones K.M."/>
            <person name="Tallon L.J."/>
            <person name="Delcher A.L."/>
            <person name="Salzberg S.L."/>
            <person name="Silva J.C."/>
            <person name="Haas B.J."/>
            <person name="Majoros W.H."/>
            <person name="Farzad M."/>
            <person name="Carlton J.M."/>
            <person name="Smith R.K. Jr."/>
            <person name="Garg J."/>
            <person name="Pearlman R.E."/>
            <person name="Karrer K.M."/>
            <person name="Sun L."/>
            <person name="Manning G."/>
            <person name="Elde N.C."/>
            <person name="Turkewitz A.P."/>
            <person name="Asai D.J."/>
            <person name="Wilkes D.E."/>
            <person name="Wang Y."/>
            <person name="Cai H."/>
            <person name="Collins K."/>
            <person name="Stewart B.A."/>
            <person name="Lee S.R."/>
            <person name="Wilamowska K."/>
            <person name="Weinberg Z."/>
            <person name="Ruzzo W.L."/>
            <person name="Wloga D."/>
            <person name="Gaertig J."/>
            <person name="Frankel J."/>
            <person name="Tsao C.-C."/>
            <person name="Gorovsky M.A."/>
            <person name="Keeling P.J."/>
            <person name="Waller R.F."/>
            <person name="Patron N.J."/>
            <person name="Cherry J.M."/>
            <person name="Stover N.A."/>
            <person name="Krieger C.J."/>
            <person name="del Toro C."/>
            <person name="Ryder H.F."/>
            <person name="Williamson S.C."/>
            <person name="Barbeau R.A."/>
            <person name="Hamilton E.P."/>
            <person name="Orias E."/>
        </authorList>
    </citation>
    <scope>NUCLEOTIDE SEQUENCE [LARGE SCALE GENOMIC DNA]</scope>
    <source>
        <strain evidence="2">SB210</strain>
    </source>
</reference>
<sequence>MDEGQFIQLGDYLIKQMEMIMIIQKGQNNEQITFLQMINTQFQSQAQENQLDYKKICIKYWLKKIQQTVNKKERVISFQREGLHILKKELKYYQDPLQYPIPEKFRDDLTQKRLASYYLLLGCTSINRKINKKNSEKSYTYVFNRQNKNSGCCNVKLLIFYLLSSIRKMFTGQDL</sequence>
<dbReference type="Proteomes" id="UP000009168">
    <property type="component" value="Unassembled WGS sequence"/>
</dbReference>
<dbReference type="HOGENOM" id="CLU_1535578_0_0_1"/>
<evidence type="ECO:0000313" key="1">
    <source>
        <dbReference type="EMBL" id="EAR88994.1"/>
    </source>
</evidence>
<dbReference type="AlphaFoldDB" id="Q22UH6"/>
<protein>
    <submittedName>
        <fullName evidence="1">Uncharacterized protein</fullName>
    </submittedName>
</protein>
<keyword evidence="2" id="KW-1185">Reference proteome</keyword>
<accession>Q22UH6</accession>
<gene>
    <name evidence="1" type="ORF">TTHERM_00554490</name>
</gene>
<dbReference type="KEGG" id="tet:TTHERM_00554490"/>
<organism evidence="1 2">
    <name type="scientific">Tetrahymena thermophila (strain SB210)</name>
    <dbReference type="NCBI Taxonomy" id="312017"/>
    <lineage>
        <taxon>Eukaryota</taxon>
        <taxon>Sar</taxon>
        <taxon>Alveolata</taxon>
        <taxon>Ciliophora</taxon>
        <taxon>Intramacronucleata</taxon>
        <taxon>Oligohymenophorea</taxon>
        <taxon>Hymenostomatida</taxon>
        <taxon>Tetrahymenina</taxon>
        <taxon>Tetrahymenidae</taxon>
        <taxon>Tetrahymena</taxon>
    </lineage>
</organism>